<proteinExistence type="predicted"/>
<name>A0A2N5NDJ1_9BACL</name>
<feature type="domain" description="SLH" evidence="1">
    <location>
        <begin position="102"/>
        <end position="165"/>
    </location>
</feature>
<dbReference type="AlphaFoldDB" id="A0A2N5NDJ1"/>
<keyword evidence="3" id="KW-1185">Reference proteome</keyword>
<comment type="caution">
    <text evidence="2">The sequence shown here is derived from an EMBL/GenBank/DDBJ whole genome shotgun (WGS) entry which is preliminary data.</text>
</comment>
<evidence type="ECO:0000313" key="2">
    <source>
        <dbReference type="EMBL" id="PLT48409.1"/>
    </source>
</evidence>
<organism evidence="2 3">
    <name type="scientific">Paenibacillus pasadenensis</name>
    <dbReference type="NCBI Taxonomy" id="217090"/>
    <lineage>
        <taxon>Bacteria</taxon>
        <taxon>Bacillati</taxon>
        <taxon>Bacillota</taxon>
        <taxon>Bacilli</taxon>
        <taxon>Bacillales</taxon>
        <taxon>Paenibacillaceae</taxon>
        <taxon>Paenibacillus</taxon>
    </lineage>
</organism>
<dbReference type="InterPro" id="IPR001119">
    <property type="entry name" value="SLH_dom"/>
</dbReference>
<accession>A0A2N5NDJ1</accession>
<dbReference type="EMBL" id="NFEZ01000001">
    <property type="protein sequence ID" value="PLT48409.1"/>
    <property type="molecule type" value="Genomic_DNA"/>
</dbReference>
<dbReference type="Gene3D" id="2.60.40.1080">
    <property type="match status" value="1"/>
</dbReference>
<dbReference type="Proteomes" id="UP000234789">
    <property type="component" value="Unassembled WGS sequence"/>
</dbReference>
<protein>
    <recommendedName>
        <fullName evidence="1">SLH domain-containing protein</fullName>
    </recommendedName>
</protein>
<dbReference type="Pfam" id="PF00395">
    <property type="entry name" value="SLH"/>
    <property type="match status" value="1"/>
</dbReference>
<sequence>MSTKSTHSSTKHSHILKQVRGGDKKVMKKSLSLVVTGALVTSVFASSAFAAELSPQQKFDALKQAGILTGYPDGTAGLTKNITRAEFSKVLVLLNGLTEDAAAANYKDVAATHWAKGFIGAGTKAGYLNGLGNNLFGPSQSLTVEQVAKTLVIAAGLTPKADAAVSGAVSAWAKGYVAAAIEAGLIDSAASYKVAATRGQVVEAIYDLSDAAVSVKSAVAVDATNIEVTFSDNQVVKHALTTPLEVGKETTVSVSYNGKSYDVKVTLQAVKATEAAQSGAKAITVKFNRALTATEKTYLDGGYTLKSNLSTFPVTAKYADDNKSVVLSAVYLPVGDYTLTVKGTDAPFAVKVAASVTSSIEVTSPALQLADNVDLGVKVYNQFKEDVTATTSTYITAVNTTKTNAALTVTGGKVNLKTAGAASGDKVLVTAFVPATGLSTNKTIPVVTGSTATVLELGEVQPLAGKARISAGETGLIVPLTLKDASGQALTLTAGDIDFKAGVAADTYTSWKEKDGLIFYNSDNRVVEKITVDSKGVLKFTAKAAGSTTLTVSNPSAGLAKSIVITVAGNSVVKDIQLGAPSSLVVAGEEVVFPFVATDIFGQEVKGTALSTDQIDISGANIAEGYPKVNAKGELVLKFTKDGYSYLVARGKVATSVPSTLGVTVQKASNVVGVNGIKDVVTTLEDNATVTLKGDNIVLVDNYGRTKTATAAEAAYDVVLSEQSEANLLSYNKATGELKAANGKSGSAKVTISSGSAEVYTFTVTVVDSADVKSFSIDSIGAAFAAKTAGAYSKTIKLSGKTASGEAVALAKASADFVTSSEPTVLKVESDFALTGQKAGKSTVTAYVGNTAVATQEVTVSEDAPVAKEVTLKQNGNKITATVKDQYGIAISPIGYFSSSTPSLVTVDQAGNLSPVAGKKGTAVITYTTSNNVSGTITVEIG</sequence>
<reference evidence="2 3" key="1">
    <citation type="submission" date="2017-05" db="EMBL/GenBank/DDBJ databases">
        <title>Functional genome analysis of Paenibacillus pasadenensis strain R16: insights on endophytic life style and antifungal activity.</title>
        <authorList>
            <person name="Passera A."/>
            <person name="Marcolungo L."/>
            <person name="Casati P."/>
            <person name="Brasca M."/>
            <person name="Quaglino F."/>
            <person name="Delledonne M."/>
        </authorList>
    </citation>
    <scope>NUCLEOTIDE SEQUENCE [LARGE SCALE GENOMIC DNA]</scope>
    <source>
        <strain evidence="2 3">R16</strain>
    </source>
</reference>
<gene>
    <name evidence="2" type="ORF">B8V81_0541</name>
</gene>
<evidence type="ECO:0000313" key="3">
    <source>
        <dbReference type="Proteomes" id="UP000234789"/>
    </source>
</evidence>
<evidence type="ECO:0000259" key="1">
    <source>
        <dbReference type="PROSITE" id="PS51272"/>
    </source>
</evidence>
<dbReference type="PROSITE" id="PS51272">
    <property type="entry name" value="SLH"/>
    <property type="match status" value="1"/>
</dbReference>